<dbReference type="InterPro" id="IPR046960">
    <property type="entry name" value="PPR_At4g14850-like_plant"/>
</dbReference>
<dbReference type="EMBL" id="JBJKBG010000011">
    <property type="protein sequence ID" value="KAL3714970.1"/>
    <property type="molecule type" value="Genomic_DNA"/>
</dbReference>
<keyword evidence="3" id="KW-1185">Reference proteome</keyword>
<organism evidence="2 3">
    <name type="scientific">Eucalyptus globulus</name>
    <name type="common">Tasmanian blue gum</name>
    <dbReference type="NCBI Taxonomy" id="34317"/>
    <lineage>
        <taxon>Eukaryota</taxon>
        <taxon>Viridiplantae</taxon>
        <taxon>Streptophyta</taxon>
        <taxon>Embryophyta</taxon>
        <taxon>Tracheophyta</taxon>
        <taxon>Spermatophyta</taxon>
        <taxon>Magnoliopsida</taxon>
        <taxon>eudicotyledons</taxon>
        <taxon>Gunneridae</taxon>
        <taxon>Pentapetalae</taxon>
        <taxon>rosids</taxon>
        <taxon>malvids</taxon>
        <taxon>Myrtales</taxon>
        <taxon>Myrtaceae</taxon>
        <taxon>Myrtoideae</taxon>
        <taxon>Eucalypteae</taxon>
        <taxon>Eucalyptus</taxon>
    </lineage>
</organism>
<dbReference type="InterPro" id="IPR011990">
    <property type="entry name" value="TPR-like_helical_dom_sf"/>
</dbReference>
<reference evidence="2 3" key="1">
    <citation type="submission" date="2024-11" db="EMBL/GenBank/DDBJ databases">
        <title>Chromosome-level genome assembly of Eucalyptus globulus Labill. provides insights into its genome evolution.</title>
        <authorList>
            <person name="Li X."/>
        </authorList>
    </citation>
    <scope>NUCLEOTIDE SEQUENCE [LARGE SCALE GENOMIC DNA]</scope>
    <source>
        <strain evidence="2">CL2024</strain>
        <tissue evidence="2">Fresh tender leaves</tissue>
    </source>
</reference>
<dbReference type="Pfam" id="PF01535">
    <property type="entry name" value="PPR"/>
    <property type="match status" value="2"/>
</dbReference>
<protein>
    <recommendedName>
        <fullName evidence="4">Pentatricopeptide repeat-containing protein</fullName>
    </recommendedName>
</protein>
<dbReference type="Gene3D" id="1.25.40.10">
    <property type="entry name" value="Tetratricopeptide repeat domain"/>
    <property type="match status" value="1"/>
</dbReference>
<keyword evidence="1" id="KW-0677">Repeat</keyword>
<comment type="caution">
    <text evidence="2">The sequence shown here is derived from an EMBL/GenBank/DDBJ whole genome shotgun (WGS) entry which is preliminary data.</text>
</comment>
<evidence type="ECO:0000313" key="3">
    <source>
        <dbReference type="Proteomes" id="UP001634007"/>
    </source>
</evidence>
<gene>
    <name evidence="2" type="ORF">ACJRO7_006818</name>
</gene>
<evidence type="ECO:0008006" key="4">
    <source>
        <dbReference type="Google" id="ProtNLM"/>
    </source>
</evidence>
<name>A0ABD3IJ43_EUCGL</name>
<evidence type="ECO:0000256" key="1">
    <source>
        <dbReference type="ARBA" id="ARBA00022737"/>
    </source>
</evidence>
<dbReference type="InterPro" id="IPR002885">
    <property type="entry name" value="PPR_rpt"/>
</dbReference>
<proteinExistence type="predicted"/>
<evidence type="ECO:0000313" key="2">
    <source>
        <dbReference type="EMBL" id="KAL3714970.1"/>
    </source>
</evidence>
<dbReference type="Proteomes" id="UP001634007">
    <property type="component" value="Unassembled WGS sequence"/>
</dbReference>
<sequence>METALIRFYIKCGTIDDVEALFEKMATRDVITWTQMIRAYAEFGLIDIMPEKNCVSCDALLAGVCDHGKAFEVLDLFIRKLGEQLQGFITKCGLLADAYVEAALLDM</sequence>
<dbReference type="AlphaFoldDB" id="A0ABD3IJ43"/>
<dbReference type="PANTHER" id="PTHR47926">
    <property type="entry name" value="PENTATRICOPEPTIDE REPEAT-CONTAINING PROTEIN"/>
    <property type="match status" value="1"/>
</dbReference>
<accession>A0ABD3IJ43</accession>